<evidence type="ECO:0000256" key="1">
    <source>
        <dbReference type="ARBA" id="ARBA00022475"/>
    </source>
</evidence>
<evidence type="ECO:0000256" key="4">
    <source>
        <dbReference type="ARBA" id="ARBA00022692"/>
    </source>
</evidence>
<dbReference type="SMART" id="SM00793">
    <property type="entry name" value="AgrB"/>
    <property type="match status" value="1"/>
</dbReference>
<evidence type="ECO:0000313" key="9">
    <source>
        <dbReference type="EMBL" id="MDB7082639.1"/>
    </source>
</evidence>
<name>A0AB35IJ34_9FIRM</name>
<gene>
    <name evidence="9" type="ORF">PM738_02400</name>
</gene>
<dbReference type="GO" id="GO:0016020">
    <property type="term" value="C:membrane"/>
    <property type="evidence" value="ECO:0007669"/>
    <property type="project" value="InterPro"/>
</dbReference>
<keyword evidence="4 8" id="KW-0812">Transmembrane</keyword>
<feature type="transmembrane region" description="Helical" evidence="8">
    <location>
        <begin position="76"/>
        <end position="98"/>
    </location>
</feature>
<evidence type="ECO:0000256" key="2">
    <source>
        <dbReference type="ARBA" id="ARBA00022654"/>
    </source>
</evidence>
<comment type="caution">
    <text evidence="9">The sequence shown here is derived from an EMBL/GenBank/DDBJ whole genome shotgun (WGS) entry which is preliminary data.</text>
</comment>
<evidence type="ECO:0000256" key="5">
    <source>
        <dbReference type="ARBA" id="ARBA00022801"/>
    </source>
</evidence>
<feature type="transmembrane region" description="Helical" evidence="8">
    <location>
        <begin position="104"/>
        <end position="123"/>
    </location>
</feature>
<dbReference type="AlphaFoldDB" id="A0AB35IJ34"/>
<keyword evidence="3" id="KW-0645">Protease</keyword>
<dbReference type="RefSeq" id="WP_003536947.1">
    <property type="nucleotide sequence ID" value="NZ_AP031443.1"/>
</dbReference>
<sequence>MKILFEFLAEKITQVLETKNIIVRDRAIYKYGIETWISALASILLLLVVGIIFNCILEVIIYEAVFFILRRFTGGYYCTTHFECMSLYIAIFTLYMVLREYLKVSIVMVCIAIAISLIIIISLSPVQSNDQQLTELEQRKYHLYSTLLSIIVGISCIVLRFLNIPVYSILTYSFSLLAILMLGGKVVNRRS</sequence>
<dbReference type="Pfam" id="PF04647">
    <property type="entry name" value="AgrB"/>
    <property type="match status" value="1"/>
</dbReference>
<organism evidence="9 10">
    <name type="scientific">Thomasclavelia ramosa</name>
    <dbReference type="NCBI Taxonomy" id="1547"/>
    <lineage>
        <taxon>Bacteria</taxon>
        <taxon>Bacillati</taxon>
        <taxon>Bacillota</taxon>
        <taxon>Erysipelotrichia</taxon>
        <taxon>Erysipelotrichales</taxon>
        <taxon>Coprobacillaceae</taxon>
        <taxon>Thomasclavelia</taxon>
    </lineage>
</organism>
<dbReference type="EMBL" id="JAQLKE010000003">
    <property type="protein sequence ID" value="MDB7082639.1"/>
    <property type="molecule type" value="Genomic_DNA"/>
</dbReference>
<dbReference type="GO" id="GO:0006508">
    <property type="term" value="P:proteolysis"/>
    <property type="evidence" value="ECO:0007669"/>
    <property type="project" value="UniProtKB-KW"/>
</dbReference>
<keyword evidence="7 8" id="KW-0472">Membrane</keyword>
<dbReference type="Proteomes" id="UP001211987">
    <property type="component" value="Unassembled WGS sequence"/>
</dbReference>
<proteinExistence type="predicted"/>
<evidence type="ECO:0000256" key="6">
    <source>
        <dbReference type="ARBA" id="ARBA00022989"/>
    </source>
</evidence>
<evidence type="ECO:0000256" key="7">
    <source>
        <dbReference type="ARBA" id="ARBA00023136"/>
    </source>
</evidence>
<keyword evidence="6 8" id="KW-1133">Transmembrane helix</keyword>
<dbReference type="InterPro" id="IPR006741">
    <property type="entry name" value="AgrB"/>
</dbReference>
<protein>
    <submittedName>
        <fullName evidence="9">Accessory gene regulator B family protein</fullName>
    </submittedName>
</protein>
<reference evidence="9" key="1">
    <citation type="submission" date="2023-01" db="EMBL/GenBank/DDBJ databases">
        <title>Human gut microbiome strain richness.</title>
        <authorList>
            <person name="Chen-Liaw A."/>
        </authorList>
    </citation>
    <scope>NUCLEOTIDE SEQUENCE</scope>
    <source>
        <strain evidence="9">1001217st2_G6_1001217B_191108</strain>
    </source>
</reference>
<keyword evidence="1" id="KW-1003">Cell membrane</keyword>
<feature type="transmembrane region" description="Helical" evidence="8">
    <location>
        <begin position="36"/>
        <end position="69"/>
    </location>
</feature>
<feature type="transmembrane region" description="Helical" evidence="8">
    <location>
        <begin position="143"/>
        <end position="163"/>
    </location>
</feature>
<evidence type="ECO:0000256" key="3">
    <source>
        <dbReference type="ARBA" id="ARBA00022670"/>
    </source>
</evidence>
<dbReference type="GeneID" id="64197884"/>
<keyword evidence="2" id="KW-0673">Quorum sensing</keyword>
<dbReference type="GO" id="GO:0009372">
    <property type="term" value="P:quorum sensing"/>
    <property type="evidence" value="ECO:0007669"/>
    <property type="project" value="UniProtKB-KW"/>
</dbReference>
<accession>A0AB35IJ34</accession>
<feature type="transmembrane region" description="Helical" evidence="8">
    <location>
        <begin position="169"/>
        <end position="187"/>
    </location>
</feature>
<evidence type="ECO:0000256" key="8">
    <source>
        <dbReference type="SAM" id="Phobius"/>
    </source>
</evidence>
<dbReference type="GO" id="GO:0008233">
    <property type="term" value="F:peptidase activity"/>
    <property type="evidence" value="ECO:0007669"/>
    <property type="project" value="UniProtKB-KW"/>
</dbReference>
<evidence type="ECO:0000313" key="10">
    <source>
        <dbReference type="Proteomes" id="UP001211987"/>
    </source>
</evidence>
<keyword evidence="5" id="KW-0378">Hydrolase</keyword>